<organism evidence="1 2">
    <name type="scientific">Ciona intestinalis</name>
    <name type="common">Transparent sea squirt</name>
    <name type="synonym">Ascidia intestinalis</name>
    <dbReference type="NCBI Taxonomy" id="7719"/>
    <lineage>
        <taxon>Eukaryota</taxon>
        <taxon>Metazoa</taxon>
        <taxon>Chordata</taxon>
        <taxon>Tunicata</taxon>
        <taxon>Ascidiacea</taxon>
        <taxon>Phlebobranchia</taxon>
        <taxon>Cionidae</taxon>
        <taxon>Ciona</taxon>
    </lineage>
</organism>
<reference evidence="1" key="3">
    <citation type="submission" date="2025-09" db="UniProtKB">
        <authorList>
            <consortium name="Ensembl"/>
        </authorList>
    </citation>
    <scope>IDENTIFICATION</scope>
</reference>
<evidence type="ECO:0000313" key="2">
    <source>
        <dbReference type="Proteomes" id="UP000008144"/>
    </source>
</evidence>
<dbReference type="Proteomes" id="UP000008144">
    <property type="component" value="Unassembled WGS sequence"/>
</dbReference>
<reference evidence="2" key="1">
    <citation type="journal article" date="2002" name="Science">
        <title>The draft genome of Ciona intestinalis: insights into chordate and vertebrate origins.</title>
        <authorList>
            <person name="Dehal P."/>
            <person name="Satou Y."/>
            <person name="Campbell R.K."/>
            <person name="Chapman J."/>
            <person name="Degnan B."/>
            <person name="De Tomaso A."/>
            <person name="Davidson B."/>
            <person name="Di Gregorio A."/>
            <person name="Gelpke M."/>
            <person name="Goodstein D.M."/>
            <person name="Harafuji N."/>
            <person name="Hastings K.E."/>
            <person name="Ho I."/>
            <person name="Hotta K."/>
            <person name="Huang W."/>
            <person name="Kawashima T."/>
            <person name="Lemaire P."/>
            <person name="Martinez D."/>
            <person name="Meinertzhagen I.A."/>
            <person name="Necula S."/>
            <person name="Nonaka M."/>
            <person name="Putnam N."/>
            <person name="Rash S."/>
            <person name="Saiga H."/>
            <person name="Satake M."/>
            <person name="Terry A."/>
            <person name="Yamada L."/>
            <person name="Wang H.G."/>
            <person name="Awazu S."/>
            <person name="Azumi K."/>
            <person name="Boore J."/>
            <person name="Branno M."/>
            <person name="Chin-Bow S."/>
            <person name="DeSantis R."/>
            <person name="Doyle S."/>
            <person name="Francino P."/>
            <person name="Keys D.N."/>
            <person name="Haga S."/>
            <person name="Hayashi H."/>
            <person name="Hino K."/>
            <person name="Imai K.S."/>
            <person name="Inaba K."/>
            <person name="Kano S."/>
            <person name="Kobayashi K."/>
            <person name="Kobayashi M."/>
            <person name="Lee B.I."/>
            <person name="Makabe K.W."/>
            <person name="Manohar C."/>
            <person name="Matassi G."/>
            <person name="Medina M."/>
            <person name="Mochizuki Y."/>
            <person name="Mount S."/>
            <person name="Morishita T."/>
            <person name="Miura S."/>
            <person name="Nakayama A."/>
            <person name="Nishizaka S."/>
            <person name="Nomoto H."/>
            <person name="Ohta F."/>
            <person name="Oishi K."/>
            <person name="Rigoutsos I."/>
            <person name="Sano M."/>
            <person name="Sasaki A."/>
            <person name="Sasakura Y."/>
            <person name="Shoguchi E."/>
            <person name="Shin-i T."/>
            <person name="Spagnuolo A."/>
            <person name="Stainier D."/>
            <person name="Suzuki M.M."/>
            <person name="Tassy O."/>
            <person name="Takatori N."/>
            <person name="Tokuoka M."/>
            <person name="Yagi K."/>
            <person name="Yoshizaki F."/>
            <person name="Wada S."/>
            <person name="Zhang C."/>
            <person name="Hyatt P.D."/>
            <person name="Larimer F."/>
            <person name="Detter C."/>
            <person name="Doggett N."/>
            <person name="Glavina T."/>
            <person name="Hawkins T."/>
            <person name="Richardson P."/>
            <person name="Lucas S."/>
            <person name="Kohara Y."/>
            <person name="Levine M."/>
            <person name="Satoh N."/>
            <person name="Rokhsar D.S."/>
        </authorList>
    </citation>
    <scope>NUCLEOTIDE SEQUENCE [LARGE SCALE GENOMIC DNA]</scope>
</reference>
<keyword evidence="2" id="KW-1185">Reference proteome</keyword>
<sequence>MRQFRAEQRADYSTIRQQSLRDREAVASCNDLAPGSGHLLSVVRIISI</sequence>
<name>H2Y2G0_CIOIN</name>
<proteinExistence type="predicted"/>
<dbReference type="InParanoid" id="H2Y2G0"/>
<accession>H2Y2G0</accession>
<evidence type="ECO:0000313" key="1">
    <source>
        <dbReference type="Ensembl" id="ENSCINP00000036095.1"/>
    </source>
</evidence>
<dbReference type="AlphaFoldDB" id="H2Y2G0"/>
<reference evidence="1" key="2">
    <citation type="submission" date="2025-08" db="UniProtKB">
        <authorList>
            <consortium name="Ensembl"/>
        </authorList>
    </citation>
    <scope>IDENTIFICATION</scope>
</reference>
<dbReference type="Ensembl" id="ENSCINT00000034720.1">
    <property type="protein sequence ID" value="ENSCINP00000036095.1"/>
    <property type="gene ID" value="ENSCING00000018320.1"/>
</dbReference>
<dbReference type="HOGENOM" id="CLU_3159703_0_0_1"/>
<protein>
    <submittedName>
        <fullName evidence="1">Uncharacterized protein</fullName>
    </submittedName>
</protein>